<dbReference type="Proteomes" id="UP000053237">
    <property type="component" value="Unassembled WGS sequence"/>
</dbReference>
<dbReference type="AlphaFoldDB" id="A0A024GKB4"/>
<sequence>MSVKKSKSVPKQIQRQLEFYLSESNLRNDRFLQKQADNLQNCFIDLDVFLTFGKMIALQATRKMLVEAAEKSPKIRFDPGKTRIGPVESPFMRDDTSLDRTIYIDKFHCDHDHDTLRHLLSEFGKVTLVSLPRFDSTRQFKGFGFVEFENPEAAREAMITICQRLKDNQNSRDSMRALMKKTWLDLKAKMNEILIMNPASLLDTTTAEEVKNVKRTYEVACMESETGPIPSAKVRKIDSSDEDLDASNQL</sequence>
<feature type="compositionally biased region" description="Acidic residues" evidence="7">
    <location>
        <begin position="240"/>
        <end position="250"/>
    </location>
</feature>
<dbReference type="PRINTS" id="PR00302">
    <property type="entry name" value="LUPUSLA"/>
</dbReference>
<evidence type="ECO:0000313" key="10">
    <source>
        <dbReference type="EMBL" id="CCI46929.1"/>
    </source>
</evidence>
<evidence type="ECO:0000256" key="4">
    <source>
        <dbReference type="ARBA" id="ARBA00023163"/>
    </source>
</evidence>
<dbReference type="Gene3D" id="3.30.70.330">
    <property type="match status" value="1"/>
</dbReference>
<evidence type="ECO:0000256" key="1">
    <source>
        <dbReference type="ARBA" id="ARBA00004123"/>
    </source>
</evidence>
<dbReference type="GO" id="GO:0003723">
    <property type="term" value="F:RNA binding"/>
    <property type="evidence" value="ECO:0007669"/>
    <property type="project" value="UniProtKB-UniRule"/>
</dbReference>
<feature type="domain" description="HTH La-type RNA-binding" evidence="9">
    <location>
        <begin position="3"/>
        <end position="96"/>
    </location>
</feature>
<keyword evidence="5" id="KW-0539">Nucleus</keyword>
<dbReference type="GO" id="GO:1990904">
    <property type="term" value="C:ribonucleoprotein complex"/>
    <property type="evidence" value="ECO:0007669"/>
    <property type="project" value="InterPro"/>
</dbReference>
<dbReference type="InterPro" id="IPR000504">
    <property type="entry name" value="RRM_dom"/>
</dbReference>
<keyword evidence="3" id="KW-0805">Transcription regulation</keyword>
<dbReference type="InterPro" id="IPR035979">
    <property type="entry name" value="RBD_domain_sf"/>
</dbReference>
<reference evidence="10 11" key="1">
    <citation type="submission" date="2012-05" db="EMBL/GenBank/DDBJ databases">
        <title>Recombination and specialization in a pathogen metapopulation.</title>
        <authorList>
            <person name="Gardiner A."/>
            <person name="Kemen E."/>
            <person name="Schultz-Larsen T."/>
            <person name="MacLean D."/>
            <person name="Van Oosterhout C."/>
            <person name="Jones J.D.G."/>
        </authorList>
    </citation>
    <scope>NUCLEOTIDE SEQUENCE [LARGE SCALE GENOMIC DNA]</scope>
    <source>
        <strain evidence="10 11">Ac Nc2</strain>
    </source>
</reference>
<evidence type="ECO:0008006" key="12">
    <source>
        <dbReference type="Google" id="ProtNLM"/>
    </source>
</evidence>
<evidence type="ECO:0000256" key="6">
    <source>
        <dbReference type="PROSITE-ProRule" id="PRU00332"/>
    </source>
</evidence>
<dbReference type="SUPFAM" id="SSF46785">
    <property type="entry name" value="Winged helix' DNA-binding domain"/>
    <property type="match status" value="1"/>
</dbReference>
<dbReference type="InterPro" id="IPR045180">
    <property type="entry name" value="La_dom_prot"/>
</dbReference>
<evidence type="ECO:0000259" key="9">
    <source>
        <dbReference type="PROSITE" id="PS50961"/>
    </source>
</evidence>
<evidence type="ECO:0000256" key="5">
    <source>
        <dbReference type="ARBA" id="ARBA00023242"/>
    </source>
</evidence>
<accession>A0A024GKB4</accession>
<dbReference type="PANTHER" id="PTHR22792">
    <property type="entry name" value="LUPUS LA PROTEIN-RELATED"/>
    <property type="match status" value="1"/>
</dbReference>
<dbReference type="STRING" id="65357.A0A024GKB4"/>
<feature type="region of interest" description="Disordered" evidence="7">
    <location>
        <begin position="230"/>
        <end position="250"/>
    </location>
</feature>
<comment type="caution">
    <text evidence="10">The sequence shown here is derived from an EMBL/GenBank/DDBJ whole genome shotgun (WGS) entry which is preliminary data.</text>
</comment>
<dbReference type="SMART" id="SM00715">
    <property type="entry name" value="LA"/>
    <property type="match status" value="1"/>
</dbReference>
<proteinExistence type="predicted"/>
<name>A0A024GKB4_9STRA</name>
<keyword evidence="4" id="KW-0804">Transcription</keyword>
<dbReference type="GO" id="GO:0005634">
    <property type="term" value="C:nucleus"/>
    <property type="evidence" value="ECO:0007669"/>
    <property type="project" value="UniProtKB-SubCell"/>
</dbReference>
<evidence type="ECO:0000256" key="3">
    <source>
        <dbReference type="ARBA" id="ARBA00023015"/>
    </source>
</evidence>
<dbReference type="CDD" id="cd07323">
    <property type="entry name" value="LAM"/>
    <property type="match status" value="1"/>
</dbReference>
<evidence type="ECO:0000313" key="11">
    <source>
        <dbReference type="Proteomes" id="UP000053237"/>
    </source>
</evidence>
<dbReference type="GO" id="GO:0006396">
    <property type="term" value="P:RNA processing"/>
    <property type="evidence" value="ECO:0007669"/>
    <property type="project" value="InterPro"/>
</dbReference>
<dbReference type="InParanoid" id="A0A024GKB4"/>
<dbReference type="PROSITE" id="PS50961">
    <property type="entry name" value="HTH_LA"/>
    <property type="match status" value="1"/>
</dbReference>
<dbReference type="Pfam" id="PF00076">
    <property type="entry name" value="RRM_1"/>
    <property type="match status" value="1"/>
</dbReference>
<feature type="domain" description="RRM" evidence="8">
    <location>
        <begin position="100"/>
        <end position="182"/>
    </location>
</feature>
<dbReference type="Gene3D" id="1.10.10.10">
    <property type="entry name" value="Winged helix-like DNA-binding domain superfamily/Winged helix DNA-binding domain"/>
    <property type="match status" value="1"/>
</dbReference>
<dbReference type="SUPFAM" id="SSF54928">
    <property type="entry name" value="RNA-binding domain, RBD"/>
    <property type="match status" value="1"/>
</dbReference>
<dbReference type="InterPro" id="IPR036390">
    <property type="entry name" value="WH_DNA-bd_sf"/>
</dbReference>
<dbReference type="InterPro" id="IPR036388">
    <property type="entry name" value="WH-like_DNA-bd_sf"/>
</dbReference>
<evidence type="ECO:0000256" key="7">
    <source>
        <dbReference type="SAM" id="MobiDB-lite"/>
    </source>
</evidence>
<dbReference type="InterPro" id="IPR006630">
    <property type="entry name" value="La_HTH"/>
</dbReference>
<keyword evidence="2 6" id="KW-0694">RNA-binding</keyword>
<protein>
    <recommendedName>
        <fullName evidence="12">RRM domain-containing protein</fullName>
    </recommendedName>
</protein>
<dbReference type="PROSITE" id="PS50102">
    <property type="entry name" value="RRM"/>
    <property type="match status" value="1"/>
</dbReference>
<keyword evidence="11" id="KW-1185">Reference proteome</keyword>
<dbReference type="InterPro" id="IPR012677">
    <property type="entry name" value="Nucleotide-bd_a/b_plait_sf"/>
</dbReference>
<gene>
    <name evidence="10" type="ORF">BN9_078840</name>
</gene>
<dbReference type="SMART" id="SM00360">
    <property type="entry name" value="RRM"/>
    <property type="match status" value="1"/>
</dbReference>
<evidence type="ECO:0000259" key="8">
    <source>
        <dbReference type="PROSITE" id="PS50102"/>
    </source>
</evidence>
<dbReference type="PANTHER" id="PTHR22792:SF62">
    <property type="entry name" value="LA-RELATED PROTEIN 7"/>
    <property type="match status" value="1"/>
</dbReference>
<dbReference type="OrthoDB" id="439993at2759"/>
<dbReference type="EMBL" id="CAIX01000145">
    <property type="protein sequence ID" value="CCI46929.1"/>
    <property type="molecule type" value="Genomic_DNA"/>
</dbReference>
<evidence type="ECO:0000256" key="2">
    <source>
        <dbReference type="ARBA" id="ARBA00022884"/>
    </source>
</evidence>
<organism evidence="10 11">
    <name type="scientific">Albugo candida</name>
    <dbReference type="NCBI Taxonomy" id="65357"/>
    <lineage>
        <taxon>Eukaryota</taxon>
        <taxon>Sar</taxon>
        <taxon>Stramenopiles</taxon>
        <taxon>Oomycota</taxon>
        <taxon>Peronosporomycetes</taxon>
        <taxon>Albuginales</taxon>
        <taxon>Albuginaceae</taxon>
        <taxon>Albugo</taxon>
    </lineage>
</organism>
<dbReference type="Pfam" id="PF05383">
    <property type="entry name" value="La"/>
    <property type="match status" value="1"/>
</dbReference>
<comment type="subcellular location">
    <subcellularLocation>
        <location evidence="1">Nucleus</location>
    </subcellularLocation>
</comment>
<dbReference type="InterPro" id="IPR002344">
    <property type="entry name" value="Lupus_La"/>
</dbReference>